<evidence type="ECO:0000313" key="2">
    <source>
        <dbReference type="EMBL" id="KAK8937329.1"/>
    </source>
</evidence>
<dbReference type="PANTHER" id="PTHR10334">
    <property type="entry name" value="CYSTEINE-RICH SECRETORY PROTEIN-RELATED"/>
    <property type="match status" value="1"/>
</dbReference>
<dbReference type="Proteomes" id="UP001418222">
    <property type="component" value="Unassembled WGS sequence"/>
</dbReference>
<gene>
    <name evidence="2" type="ORF">KSP39_PZI012017</name>
</gene>
<dbReference type="AlphaFoldDB" id="A0AAP0BFL0"/>
<dbReference type="PRINTS" id="PR00837">
    <property type="entry name" value="V5TPXLIKE"/>
</dbReference>
<accession>A0AAP0BFL0</accession>
<proteinExistence type="predicted"/>
<dbReference type="Pfam" id="PF00188">
    <property type="entry name" value="CAP"/>
    <property type="match status" value="1"/>
</dbReference>
<name>A0AAP0BFL0_9ASPA</name>
<protein>
    <recommendedName>
        <fullName evidence="1">SCP domain-containing protein</fullName>
    </recommendedName>
</protein>
<comment type="caution">
    <text evidence="2">The sequence shown here is derived from an EMBL/GenBank/DDBJ whole genome shotgun (WGS) entry which is preliminary data.</text>
</comment>
<reference evidence="2 3" key="1">
    <citation type="journal article" date="2022" name="Nat. Plants">
        <title>Genomes of leafy and leafless Platanthera orchids illuminate the evolution of mycoheterotrophy.</title>
        <authorList>
            <person name="Li M.H."/>
            <person name="Liu K.W."/>
            <person name="Li Z."/>
            <person name="Lu H.C."/>
            <person name="Ye Q.L."/>
            <person name="Zhang D."/>
            <person name="Wang J.Y."/>
            <person name="Li Y.F."/>
            <person name="Zhong Z.M."/>
            <person name="Liu X."/>
            <person name="Yu X."/>
            <person name="Liu D.K."/>
            <person name="Tu X.D."/>
            <person name="Liu B."/>
            <person name="Hao Y."/>
            <person name="Liao X.Y."/>
            <person name="Jiang Y.T."/>
            <person name="Sun W.H."/>
            <person name="Chen J."/>
            <person name="Chen Y.Q."/>
            <person name="Ai Y."/>
            <person name="Zhai J.W."/>
            <person name="Wu S.S."/>
            <person name="Zhou Z."/>
            <person name="Hsiao Y.Y."/>
            <person name="Wu W.L."/>
            <person name="Chen Y.Y."/>
            <person name="Lin Y.F."/>
            <person name="Hsu J.L."/>
            <person name="Li C.Y."/>
            <person name="Wang Z.W."/>
            <person name="Zhao X."/>
            <person name="Zhong W.Y."/>
            <person name="Ma X.K."/>
            <person name="Ma L."/>
            <person name="Huang J."/>
            <person name="Chen G.Z."/>
            <person name="Huang M.Z."/>
            <person name="Huang L."/>
            <person name="Peng D.H."/>
            <person name="Luo Y.B."/>
            <person name="Zou S.Q."/>
            <person name="Chen S.P."/>
            <person name="Lan S."/>
            <person name="Tsai W.C."/>
            <person name="Van de Peer Y."/>
            <person name="Liu Z.J."/>
        </authorList>
    </citation>
    <scope>NUCLEOTIDE SEQUENCE [LARGE SCALE GENOMIC DNA]</scope>
    <source>
        <strain evidence="2">Lor287</strain>
    </source>
</reference>
<evidence type="ECO:0000313" key="3">
    <source>
        <dbReference type="Proteomes" id="UP001418222"/>
    </source>
</evidence>
<sequence length="183" mass="19677">MGFPSKLWPGVAAAILVICAAGIAPITALPIPAAARLEREFTVAHNQARKAAGVKPLHWNEEFAEYAESFATHMKIGEPGTCEFGKQAPPTSYGINAVVTNLATDVSGVVQWWTQGSRFYDGKTNTCASDFKNSCRAYLQVVWGASETLGCGSVPCGEDGRLFLCLYSPPGNTKGGYPFYPWH</sequence>
<dbReference type="InterPro" id="IPR001283">
    <property type="entry name" value="CRISP-related"/>
</dbReference>
<dbReference type="SUPFAM" id="SSF55797">
    <property type="entry name" value="PR-1-like"/>
    <property type="match status" value="1"/>
</dbReference>
<feature type="domain" description="SCP" evidence="1">
    <location>
        <begin position="36"/>
        <end position="175"/>
    </location>
</feature>
<dbReference type="InterPro" id="IPR035940">
    <property type="entry name" value="CAP_sf"/>
</dbReference>
<dbReference type="SMART" id="SM00198">
    <property type="entry name" value="SCP"/>
    <property type="match status" value="1"/>
</dbReference>
<organism evidence="2 3">
    <name type="scientific">Platanthera zijinensis</name>
    <dbReference type="NCBI Taxonomy" id="2320716"/>
    <lineage>
        <taxon>Eukaryota</taxon>
        <taxon>Viridiplantae</taxon>
        <taxon>Streptophyta</taxon>
        <taxon>Embryophyta</taxon>
        <taxon>Tracheophyta</taxon>
        <taxon>Spermatophyta</taxon>
        <taxon>Magnoliopsida</taxon>
        <taxon>Liliopsida</taxon>
        <taxon>Asparagales</taxon>
        <taxon>Orchidaceae</taxon>
        <taxon>Orchidoideae</taxon>
        <taxon>Orchideae</taxon>
        <taxon>Orchidinae</taxon>
        <taxon>Platanthera</taxon>
    </lineage>
</organism>
<evidence type="ECO:0000259" key="1">
    <source>
        <dbReference type="SMART" id="SM00198"/>
    </source>
</evidence>
<dbReference type="EMBL" id="JBBWWQ010000010">
    <property type="protein sequence ID" value="KAK8937329.1"/>
    <property type="molecule type" value="Genomic_DNA"/>
</dbReference>
<dbReference type="InterPro" id="IPR014044">
    <property type="entry name" value="CAP_dom"/>
</dbReference>
<dbReference type="Gene3D" id="3.40.33.10">
    <property type="entry name" value="CAP"/>
    <property type="match status" value="1"/>
</dbReference>
<keyword evidence="3" id="KW-1185">Reference proteome</keyword>